<feature type="region of interest" description="Disordered" evidence="1">
    <location>
        <begin position="1"/>
        <end position="112"/>
    </location>
</feature>
<evidence type="ECO:0000256" key="2">
    <source>
        <dbReference type="SAM" id="Phobius"/>
    </source>
</evidence>
<dbReference type="RefSeq" id="WP_192594260.1">
    <property type="nucleotide sequence ID" value="NZ_BAAALJ010000018.1"/>
</dbReference>
<feature type="compositionally biased region" description="Basic and acidic residues" evidence="1">
    <location>
        <begin position="49"/>
        <end position="73"/>
    </location>
</feature>
<evidence type="ECO:0000256" key="1">
    <source>
        <dbReference type="SAM" id="MobiDB-lite"/>
    </source>
</evidence>
<evidence type="ECO:0000313" key="4">
    <source>
        <dbReference type="Proteomes" id="UP000643525"/>
    </source>
</evidence>
<evidence type="ECO:0008006" key="5">
    <source>
        <dbReference type="Google" id="ProtNLM"/>
    </source>
</evidence>
<keyword evidence="2" id="KW-1133">Transmembrane helix</keyword>
<reference evidence="3 4" key="1">
    <citation type="submission" date="2020-10" db="EMBL/GenBank/DDBJ databases">
        <title>Sequencing the genomes of 1000 actinobacteria strains.</title>
        <authorList>
            <person name="Klenk H.-P."/>
        </authorList>
    </citation>
    <scope>NUCLEOTIDE SEQUENCE [LARGE SCALE GENOMIC DNA]</scope>
    <source>
        <strain evidence="3 4">DSM 15666</strain>
    </source>
</reference>
<sequence>MSAAYEDPTQDRPMKQSRPEHSGASPTHPTVPLPPEPEDVDELLAESLRAQDEQDFTWKEPDRGPRWFERAEQEAALGSGPGLEGGALMPPAEQAAVPHPRGTGSSARTGRATGPRITGAVYAAVAVALALWVLASVVLGVHIEPLVVALGVCSLAGLALVAAGLRPRPGHRI</sequence>
<accession>A0ABR9JC48</accession>
<feature type="transmembrane region" description="Helical" evidence="2">
    <location>
        <begin position="120"/>
        <end position="140"/>
    </location>
</feature>
<organism evidence="3 4">
    <name type="scientific">Nesterenkonia lutea</name>
    <dbReference type="NCBI Taxonomy" id="272919"/>
    <lineage>
        <taxon>Bacteria</taxon>
        <taxon>Bacillati</taxon>
        <taxon>Actinomycetota</taxon>
        <taxon>Actinomycetes</taxon>
        <taxon>Micrococcales</taxon>
        <taxon>Micrococcaceae</taxon>
        <taxon>Nesterenkonia</taxon>
    </lineage>
</organism>
<gene>
    <name evidence="3" type="ORF">H4W27_000165</name>
</gene>
<name>A0ABR9JC48_9MICC</name>
<evidence type="ECO:0000313" key="3">
    <source>
        <dbReference type="EMBL" id="MBE1523047.1"/>
    </source>
</evidence>
<comment type="caution">
    <text evidence="3">The sequence shown here is derived from an EMBL/GenBank/DDBJ whole genome shotgun (WGS) entry which is preliminary data.</text>
</comment>
<proteinExistence type="predicted"/>
<dbReference type="Proteomes" id="UP000643525">
    <property type="component" value="Unassembled WGS sequence"/>
</dbReference>
<feature type="transmembrane region" description="Helical" evidence="2">
    <location>
        <begin position="146"/>
        <end position="165"/>
    </location>
</feature>
<feature type="compositionally biased region" description="Basic and acidic residues" evidence="1">
    <location>
        <begin position="9"/>
        <end position="21"/>
    </location>
</feature>
<dbReference type="EMBL" id="JADBED010000001">
    <property type="protein sequence ID" value="MBE1523047.1"/>
    <property type="molecule type" value="Genomic_DNA"/>
</dbReference>
<keyword evidence="2" id="KW-0472">Membrane</keyword>
<protein>
    <recommendedName>
        <fullName evidence="5">DUF3040 domain-containing protein</fullName>
    </recommendedName>
</protein>
<keyword evidence="2" id="KW-0812">Transmembrane</keyword>
<keyword evidence="4" id="KW-1185">Reference proteome</keyword>